<dbReference type="Proteomes" id="UP000000262">
    <property type="component" value="Chromosome"/>
</dbReference>
<dbReference type="InterPro" id="IPR002782">
    <property type="entry name" value="Mut7-C_RNAse_dom"/>
</dbReference>
<accession>A8ACA0</accession>
<dbReference type="GeneID" id="5562244"/>
<feature type="domain" description="Mut7-C RNAse" evidence="1">
    <location>
        <begin position="1"/>
        <end position="126"/>
    </location>
</feature>
<dbReference type="AlphaFoldDB" id="A8ACA0"/>
<dbReference type="HOGENOM" id="CLU_112469_0_0_2"/>
<dbReference type="OrthoDB" id="1266at2157"/>
<evidence type="ECO:0000313" key="3">
    <source>
        <dbReference type="Proteomes" id="UP000000262"/>
    </source>
</evidence>
<organism evidence="2 3">
    <name type="scientific">Ignicoccus hospitalis (strain KIN4/I / DSM 18386 / JCM 14125)</name>
    <dbReference type="NCBI Taxonomy" id="453591"/>
    <lineage>
        <taxon>Archaea</taxon>
        <taxon>Thermoproteota</taxon>
        <taxon>Thermoprotei</taxon>
        <taxon>Desulfurococcales</taxon>
        <taxon>Desulfurococcaceae</taxon>
        <taxon>Ignicoccus</taxon>
    </lineage>
</organism>
<dbReference type="eggNOG" id="arCOG04290">
    <property type="taxonomic scope" value="Archaea"/>
</dbReference>
<evidence type="ECO:0000313" key="2">
    <source>
        <dbReference type="EMBL" id="ABU82552.1"/>
    </source>
</evidence>
<evidence type="ECO:0000259" key="1">
    <source>
        <dbReference type="Pfam" id="PF01927"/>
    </source>
</evidence>
<proteinExistence type="predicted"/>
<dbReference type="RefSeq" id="WP_012123516.1">
    <property type="nucleotide sequence ID" value="NC_009776.1"/>
</dbReference>
<protein>
    <recommendedName>
        <fullName evidence="1">Mut7-C RNAse domain-containing protein</fullName>
    </recommendedName>
</protein>
<sequence>MCDAMLGRLARYLRIMGYSTKYSVEEDEKILEGLGDCILLTRDKGLCSKAGPNCVYISSGDLKEQLAQLRLEIGLPLRLPERPLRCSVCNGPLEYVGKVGDRELWRCKVCGQPYWMGSHIKRIKRTLEEVNKTLGFT</sequence>
<dbReference type="PANTHER" id="PTHR39081:SF1">
    <property type="entry name" value="MUT7-C RNASE DOMAIN-CONTAINING PROTEIN"/>
    <property type="match status" value="1"/>
</dbReference>
<dbReference type="PhylomeDB" id="A8ACA0"/>
<gene>
    <name evidence="2" type="ordered locus">Igni_1376</name>
</gene>
<dbReference type="STRING" id="453591.Igni_1376"/>
<dbReference type="PANTHER" id="PTHR39081">
    <property type="entry name" value="MUT7-C DOMAIN-CONTAINING PROTEIN"/>
    <property type="match status" value="1"/>
</dbReference>
<keyword evidence="3" id="KW-1185">Reference proteome</keyword>
<dbReference type="KEGG" id="iho:Igni_1376"/>
<name>A8ACA0_IGNH4</name>
<reference evidence="2 3" key="1">
    <citation type="journal article" date="2008" name="Genome Biol.">
        <title>A genomic analysis of the archaeal system Ignicoccus hospitalis-Nanoarchaeum equitans.</title>
        <authorList>
            <person name="Podar M."/>
            <person name="Anderson I."/>
            <person name="Makarova K.S."/>
            <person name="Elkins J.G."/>
            <person name="Ivanova N."/>
            <person name="Wall M.A."/>
            <person name="Lykidis A."/>
            <person name="Mavromatis K."/>
            <person name="Sun H."/>
            <person name="Hudson M.E."/>
            <person name="Chen W."/>
            <person name="Deciu C."/>
            <person name="Hutchison D."/>
            <person name="Eads J.R."/>
            <person name="Anderson A."/>
            <person name="Fernandes F."/>
            <person name="Szeto E."/>
            <person name="Lapidus A."/>
            <person name="Kyrpides N.C."/>
            <person name="Saier M.H.Jr."/>
            <person name="Richardson P.M."/>
            <person name="Rachel R."/>
            <person name="Huber H."/>
            <person name="Eisen J.A."/>
            <person name="Koonin E.V."/>
            <person name="Keller M."/>
            <person name="Stetter K.O."/>
        </authorList>
    </citation>
    <scope>NUCLEOTIDE SEQUENCE [LARGE SCALE GENOMIC DNA]</scope>
    <source>
        <strain evidence="3">KIN4/I / DSM 18386 / JCM 14125</strain>
    </source>
</reference>
<dbReference type="Pfam" id="PF01927">
    <property type="entry name" value="Mut7-C"/>
    <property type="match status" value="1"/>
</dbReference>
<dbReference type="EMBL" id="CP000816">
    <property type="protein sequence ID" value="ABU82552.1"/>
    <property type="molecule type" value="Genomic_DNA"/>
</dbReference>